<evidence type="ECO:0000313" key="2">
    <source>
        <dbReference type="EMBL" id="MBP3964594.1"/>
    </source>
</evidence>
<dbReference type="InterPro" id="IPR003709">
    <property type="entry name" value="VanY-like_core_dom"/>
</dbReference>
<comment type="caution">
    <text evidence="2">The sequence shown here is derived from an EMBL/GenBank/DDBJ whole genome shotgun (WGS) entry which is preliminary data.</text>
</comment>
<sequence length="288" mass="32609">MKKWVFCFIVLVSLLFGYGVRETKLNADNEIQLNEGKQAQAAEAQMSELHIDEDQIYQGDLLLVNKDYPVHPEGEESGAVNLSQHLELVNGFRLQDNEIMLSPTLARKFADMVKAAKNDGVSHFIINSGYRNHEEQNRLYAQKGADYALPAGYSEHHLGLSLDIGSAQAEMSQSLEGKWLKKNAWRYGFILRYPEDKTEITGIESEPWHFRYVGLPHSAVMQKKDVVLEQYMDYLKEKKQITITIDKETFEISYYPITGTTTIPVPANGSYEVSGNNKDGVIVTAQIK</sequence>
<keyword evidence="3" id="KW-1185">Reference proteome</keyword>
<dbReference type="Gene3D" id="3.30.200.180">
    <property type="match status" value="1"/>
</dbReference>
<dbReference type="InterPro" id="IPR009045">
    <property type="entry name" value="Zn_M74/Hedgehog-like"/>
</dbReference>
<gene>
    <name evidence="2" type="ORF">I8J30_17890</name>
</gene>
<evidence type="ECO:0000313" key="3">
    <source>
        <dbReference type="Proteomes" id="UP000673394"/>
    </source>
</evidence>
<dbReference type="EMBL" id="JAGKSP010000007">
    <property type="protein sequence ID" value="MBP3964594.1"/>
    <property type="molecule type" value="Genomic_DNA"/>
</dbReference>
<dbReference type="CDD" id="cd14852">
    <property type="entry name" value="LD-carboxypeptidase"/>
    <property type="match status" value="1"/>
</dbReference>
<dbReference type="PANTHER" id="PTHR34385">
    <property type="entry name" value="D-ALANYL-D-ALANINE CARBOXYPEPTIDASE"/>
    <property type="match status" value="1"/>
</dbReference>
<dbReference type="SUPFAM" id="SSF55166">
    <property type="entry name" value="Hedgehog/DD-peptidase"/>
    <property type="match status" value="1"/>
</dbReference>
<feature type="domain" description="D-alanyl-D-alanine carboxypeptidase-like core" evidence="1">
    <location>
        <begin position="100"/>
        <end position="214"/>
    </location>
</feature>
<dbReference type="Proteomes" id="UP000673394">
    <property type="component" value="Unassembled WGS sequence"/>
</dbReference>
<dbReference type="InterPro" id="IPR052179">
    <property type="entry name" value="DD-CPase-like"/>
</dbReference>
<dbReference type="Gene3D" id="3.30.1380.10">
    <property type="match status" value="1"/>
</dbReference>
<proteinExistence type="predicted"/>
<organism evidence="2 3">
    <name type="scientific">Paenibacillus lignilyticus</name>
    <dbReference type="NCBI Taxonomy" id="1172615"/>
    <lineage>
        <taxon>Bacteria</taxon>
        <taxon>Bacillati</taxon>
        <taxon>Bacillota</taxon>
        <taxon>Bacilli</taxon>
        <taxon>Bacillales</taxon>
        <taxon>Paenibacillaceae</taxon>
        <taxon>Paenibacillus</taxon>
    </lineage>
</organism>
<dbReference type="RefSeq" id="WP_210660216.1">
    <property type="nucleotide sequence ID" value="NZ_JAGKSP010000007.1"/>
</dbReference>
<dbReference type="Pfam" id="PF02557">
    <property type="entry name" value="VanY"/>
    <property type="match status" value="1"/>
</dbReference>
<evidence type="ECO:0000259" key="1">
    <source>
        <dbReference type="Pfam" id="PF02557"/>
    </source>
</evidence>
<accession>A0ABS5CFF7</accession>
<protein>
    <submittedName>
        <fullName evidence="2">M15 family metallopeptidase</fullName>
    </submittedName>
</protein>
<reference evidence="2 3" key="1">
    <citation type="submission" date="2021-04" db="EMBL/GenBank/DDBJ databases">
        <title>Paenibacillus sp. DLE-14 whole genome sequence.</title>
        <authorList>
            <person name="Ham Y.J."/>
        </authorList>
    </citation>
    <scope>NUCLEOTIDE SEQUENCE [LARGE SCALE GENOMIC DNA]</scope>
    <source>
        <strain evidence="2 3">DLE-14</strain>
    </source>
</reference>
<name>A0ABS5CFF7_9BACL</name>
<dbReference type="InterPro" id="IPR058193">
    <property type="entry name" value="VanY/YodJ_core_dom"/>
</dbReference>
<dbReference type="PANTHER" id="PTHR34385:SF1">
    <property type="entry name" value="PEPTIDOGLYCAN L-ALANYL-D-GLUTAMATE ENDOPEPTIDASE CWLK"/>
    <property type="match status" value="1"/>
</dbReference>